<sequence length="72" mass="8676">KKSYEFTLFLYYIDILDSERSDECIDFTMMYVFLFIFLFLCLSPRFGAVKMLRFLSSASFLIGNFQKRQEKI</sequence>
<dbReference type="EMBL" id="VUJU01004216">
    <property type="protein sequence ID" value="KAF0755173.1"/>
    <property type="molecule type" value="Genomic_DNA"/>
</dbReference>
<dbReference type="Proteomes" id="UP000478052">
    <property type="component" value="Unassembled WGS sequence"/>
</dbReference>
<keyword evidence="1" id="KW-0812">Transmembrane</keyword>
<keyword evidence="3" id="KW-1185">Reference proteome</keyword>
<dbReference type="AlphaFoldDB" id="A0A6G0YGD0"/>
<keyword evidence="1" id="KW-0472">Membrane</keyword>
<name>A0A6G0YGD0_APHCR</name>
<feature type="non-terminal residue" evidence="2">
    <location>
        <position position="1"/>
    </location>
</feature>
<evidence type="ECO:0000256" key="1">
    <source>
        <dbReference type="SAM" id="Phobius"/>
    </source>
</evidence>
<protein>
    <submittedName>
        <fullName evidence="2">Uncharacterized protein</fullName>
    </submittedName>
</protein>
<evidence type="ECO:0000313" key="3">
    <source>
        <dbReference type="Proteomes" id="UP000478052"/>
    </source>
</evidence>
<feature type="transmembrane region" description="Helical" evidence="1">
    <location>
        <begin position="28"/>
        <end position="47"/>
    </location>
</feature>
<organism evidence="2 3">
    <name type="scientific">Aphis craccivora</name>
    <name type="common">Cowpea aphid</name>
    <dbReference type="NCBI Taxonomy" id="307492"/>
    <lineage>
        <taxon>Eukaryota</taxon>
        <taxon>Metazoa</taxon>
        <taxon>Ecdysozoa</taxon>
        <taxon>Arthropoda</taxon>
        <taxon>Hexapoda</taxon>
        <taxon>Insecta</taxon>
        <taxon>Pterygota</taxon>
        <taxon>Neoptera</taxon>
        <taxon>Paraneoptera</taxon>
        <taxon>Hemiptera</taxon>
        <taxon>Sternorrhyncha</taxon>
        <taxon>Aphidomorpha</taxon>
        <taxon>Aphidoidea</taxon>
        <taxon>Aphididae</taxon>
        <taxon>Aphidini</taxon>
        <taxon>Aphis</taxon>
        <taxon>Aphis</taxon>
    </lineage>
</organism>
<evidence type="ECO:0000313" key="2">
    <source>
        <dbReference type="EMBL" id="KAF0755173.1"/>
    </source>
</evidence>
<proteinExistence type="predicted"/>
<dbReference type="OrthoDB" id="5920073at2759"/>
<accession>A0A6G0YGD0</accession>
<gene>
    <name evidence="2" type="ORF">FWK35_00031826</name>
</gene>
<comment type="caution">
    <text evidence="2">The sequence shown here is derived from an EMBL/GenBank/DDBJ whole genome shotgun (WGS) entry which is preliminary data.</text>
</comment>
<keyword evidence="1" id="KW-1133">Transmembrane helix</keyword>
<reference evidence="2 3" key="1">
    <citation type="submission" date="2019-08" db="EMBL/GenBank/DDBJ databases">
        <title>Whole genome of Aphis craccivora.</title>
        <authorList>
            <person name="Voronova N.V."/>
            <person name="Shulinski R.S."/>
            <person name="Bandarenka Y.V."/>
            <person name="Zhorov D.G."/>
            <person name="Warner D."/>
        </authorList>
    </citation>
    <scope>NUCLEOTIDE SEQUENCE [LARGE SCALE GENOMIC DNA]</scope>
    <source>
        <strain evidence="2">180601</strain>
        <tissue evidence="2">Whole Body</tissue>
    </source>
</reference>